<sequence length="179" mass="20619">MVPTVGCSIDLTVDEVVDEPCSPPDRQIIFVVPSQMVDLTAVVSPEANRCNTTEWPRLSDLTKKDRESTYAKKYLRGDFINAYIFEKFLQRSREELFNMFYCSTFWFAKASQQVDAYDMTSHLESASIGIKRLRNALYPQLRDCDFKVHPDVQLGFLCRSMEGAIGHWRSSDFSEQHAQ</sequence>
<name>A0ABD1YNQ3_9MARC</name>
<dbReference type="AlphaFoldDB" id="A0ABD1YNQ3"/>
<proteinExistence type="predicted"/>
<keyword evidence="2" id="KW-1185">Reference proteome</keyword>
<gene>
    <name evidence="1" type="ORF">R1flu_016966</name>
</gene>
<protein>
    <submittedName>
        <fullName evidence="1">Uncharacterized protein</fullName>
    </submittedName>
</protein>
<reference evidence="1 2" key="1">
    <citation type="submission" date="2024-09" db="EMBL/GenBank/DDBJ databases">
        <title>Chromosome-scale assembly of Riccia fluitans.</title>
        <authorList>
            <person name="Paukszto L."/>
            <person name="Sawicki J."/>
            <person name="Karawczyk K."/>
            <person name="Piernik-Szablinska J."/>
            <person name="Szczecinska M."/>
            <person name="Mazdziarz M."/>
        </authorList>
    </citation>
    <scope>NUCLEOTIDE SEQUENCE [LARGE SCALE GENOMIC DNA]</scope>
    <source>
        <strain evidence="1">Rf_01</strain>
        <tissue evidence="1">Aerial parts of the thallus</tissue>
    </source>
</reference>
<organism evidence="1 2">
    <name type="scientific">Riccia fluitans</name>
    <dbReference type="NCBI Taxonomy" id="41844"/>
    <lineage>
        <taxon>Eukaryota</taxon>
        <taxon>Viridiplantae</taxon>
        <taxon>Streptophyta</taxon>
        <taxon>Embryophyta</taxon>
        <taxon>Marchantiophyta</taxon>
        <taxon>Marchantiopsida</taxon>
        <taxon>Marchantiidae</taxon>
        <taxon>Marchantiales</taxon>
        <taxon>Ricciaceae</taxon>
        <taxon>Riccia</taxon>
    </lineage>
</organism>
<evidence type="ECO:0000313" key="1">
    <source>
        <dbReference type="EMBL" id="KAL2632280.1"/>
    </source>
</evidence>
<evidence type="ECO:0000313" key="2">
    <source>
        <dbReference type="Proteomes" id="UP001605036"/>
    </source>
</evidence>
<accession>A0ABD1YNQ3</accession>
<comment type="caution">
    <text evidence="1">The sequence shown here is derived from an EMBL/GenBank/DDBJ whole genome shotgun (WGS) entry which is preliminary data.</text>
</comment>
<dbReference type="Proteomes" id="UP001605036">
    <property type="component" value="Unassembled WGS sequence"/>
</dbReference>
<dbReference type="EMBL" id="JBHFFA010000004">
    <property type="protein sequence ID" value="KAL2632280.1"/>
    <property type="molecule type" value="Genomic_DNA"/>
</dbReference>